<dbReference type="Proteomes" id="UP001597387">
    <property type="component" value="Unassembled WGS sequence"/>
</dbReference>
<sequence>MKTFNQIHKILIAVEDSQYSERATGYGIELAKKLGAEIALLHVNELPVATPYVADPLLNEPPIMMPEIIHAQEDASKKLLNKIADSIGEEYMVYTFHKAGNPKDEILNTAEEWDADIIILGTHGRTGFDHFISGSVAERVVRKAKCPVLIVPNKDSEEK</sequence>
<keyword evidence="2" id="KW-0963">Cytoplasm</keyword>
<name>A0ABW4ZQG0_9SPHI</name>
<dbReference type="InterPro" id="IPR006015">
    <property type="entry name" value="Universal_stress_UspA"/>
</dbReference>
<comment type="caution">
    <text evidence="4">The sequence shown here is derived from an EMBL/GenBank/DDBJ whole genome shotgun (WGS) entry which is preliminary data.</text>
</comment>
<dbReference type="PANTHER" id="PTHR46268:SF6">
    <property type="entry name" value="UNIVERSAL STRESS PROTEIN UP12"/>
    <property type="match status" value="1"/>
</dbReference>
<evidence type="ECO:0000259" key="3">
    <source>
        <dbReference type="Pfam" id="PF00582"/>
    </source>
</evidence>
<dbReference type="Pfam" id="PF00582">
    <property type="entry name" value="Usp"/>
    <property type="match status" value="1"/>
</dbReference>
<protein>
    <recommendedName>
        <fullName evidence="2">Universal stress protein</fullName>
    </recommendedName>
</protein>
<dbReference type="InterPro" id="IPR006016">
    <property type="entry name" value="UspA"/>
</dbReference>
<feature type="domain" description="UspA" evidence="3">
    <location>
        <begin position="8"/>
        <end position="152"/>
    </location>
</feature>
<dbReference type="InterPro" id="IPR014729">
    <property type="entry name" value="Rossmann-like_a/b/a_fold"/>
</dbReference>
<proteinExistence type="inferred from homology"/>
<gene>
    <name evidence="4" type="ORF">ACFSJU_16780</name>
</gene>
<evidence type="ECO:0000256" key="2">
    <source>
        <dbReference type="PIRNR" id="PIRNR006276"/>
    </source>
</evidence>
<dbReference type="EMBL" id="JBHUHZ010000003">
    <property type="protein sequence ID" value="MFD2164066.1"/>
    <property type="molecule type" value="Genomic_DNA"/>
</dbReference>
<dbReference type="PRINTS" id="PR01438">
    <property type="entry name" value="UNVRSLSTRESS"/>
</dbReference>
<dbReference type="RefSeq" id="WP_255904634.1">
    <property type="nucleotide sequence ID" value="NZ_JAFMZO010000004.1"/>
</dbReference>
<evidence type="ECO:0000313" key="4">
    <source>
        <dbReference type="EMBL" id="MFD2164066.1"/>
    </source>
</evidence>
<dbReference type="SUPFAM" id="SSF52402">
    <property type="entry name" value="Adenine nucleotide alpha hydrolases-like"/>
    <property type="match status" value="1"/>
</dbReference>
<dbReference type="Gene3D" id="3.40.50.620">
    <property type="entry name" value="HUPs"/>
    <property type="match status" value="1"/>
</dbReference>
<comment type="subcellular location">
    <subcellularLocation>
        <location evidence="2">Cytoplasm</location>
    </subcellularLocation>
</comment>
<dbReference type="PANTHER" id="PTHR46268">
    <property type="entry name" value="STRESS RESPONSE PROTEIN NHAX"/>
    <property type="match status" value="1"/>
</dbReference>
<reference evidence="5" key="1">
    <citation type="journal article" date="2019" name="Int. J. Syst. Evol. Microbiol.">
        <title>The Global Catalogue of Microorganisms (GCM) 10K type strain sequencing project: providing services to taxonomists for standard genome sequencing and annotation.</title>
        <authorList>
            <consortium name="The Broad Institute Genomics Platform"/>
            <consortium name="The Broad Institute Genome Sequencing Center for Infectious Disease"/>
            <person name="Wu L."/>
            <person name="Ma J."/>
        </authorList>
    </citation>
    <scope>NUCLEOTIDE SEQUENCE [LARGE SCALE GENOMIC DNA]</scope>
    <source>
        <strain evidence="5">KCTC 42217</strain>
    </source>
</reference>
<evidence type="ECO:0000313" key="5">
    <source>
        <dbReference type="Proteomes" id="UP001597387"/>
    </source>
</evidence>
<evidence type="ECO:0000256" key="1">
    <source>
        <dbReference type="ARBA" id="ARBA00008791"/>
    </source>
</evidence>
<comment type="similarity">
    <text evidence="1 2">Belongs to the universal stress protein A family.</text>
</comment>
<organism evidence="4 5">
    <name type="scientific">Paradesertivirga mongoliensis</name>
    <dbReference type="NCBI Taxonomy" id="2100740"/>
    <lineage>
        <taxon>Bacteria</taxon>
        <taxon>Pseudomonadati</taxon>
        <taxon>Bacteroidota</taxon>
        <taxon>Sphingobacteriia</taxon>
        <taxon>Sphingobacteriales</taxon>
        <taxon>Sphingobacteriaceae</taxon>
        <taxon>Paradesertivirga</taxon>
    </lineage>
</organism>
<dbReference type="PIRSF" id="PIRSF006276">
    <property type="entry name" value="UspA"/>
    <property type="match status" value="1"/>
</dbReference>
<accession>A0ABW4ZQG0</accession>
<dbReference type="CDD" id="cd00293">
    <property type="entry name" value="USP-like"/>
    <property type="match status" value="1"/>
</dbReference>
<keyword evidence="5" id="KW-1185">Reference proteome</keyword>